<keyword evidence="3" id="KW-1185">Reference proteome</keyword>
<dbReference type="EMBL" id="JAINUG010000020">
    <property type="protein sequence ID" value="KAJ8412166.1"/>
    <property type="molecule type" value="Genomic_DNA"/>
</dbReference>
<comment type="caution">
    <text evidence="2">The sequence shown here is derived from an EMBL/GenBank/DDBJ whole genome shotgun (WGS) entry which is preliminary data.</text>
</comment>
<reference evidence="2" key="1">
    <citation type="journal article" date="2023" name="Science">
        <title>Genome structures resolve the early diversification of teleost fishes.</title>
        <authorList>
            <person name="Parey E."/>
            <person name="Louis A."/>
            <person name="Montfort J."/>
            <person name="Bouchez O."/>
            <person name="Roques C."/>
            <person name="Iampietro C."/>
            <person name="Lluch J."/>
            <person name="Castinel A."/>
            <person name="Donnadieu C."/>
            <person name="Desvignes T."/>
            <person name="Floi Bucao C."/>
            <person name="Jouanno E."/>
            <person name="Wen M."/>
            <person name="Mejri S."/>
            <person name="Dirks R."/>
            <person name="Jansen H."/>
            <person name="Henkel C."/>
            <person name="Chen W.J."/>
            <person name="Zahm M."/>
            <person name="Cabau C."/>
            <person name="Klopp C."/>
            <person name="Thompson A.W."/>
            <person name="Robinson-Rechavi M."/>
            <person name="Braasch I."/>
            <person name="Lecointre G."/>
            <person name="Bobe J."/>
            <person name="Postlethwait J.H."/>
            <person name="Berthelot C."/>
            <person name="Roest Crollius H."/>
            <person name="Guiguen Y."/>
        </authorList>
    </citation>
    <scope>NUCLEOTIDE SEQUENCE</scope>
    <source>
        <strain evidence="2">NC1722</strain>
    </source>
</reference>
<dbReference type="AlphaFoldDB" id="A0AAD7WWI1"/>
<gene>
    <name evidence="2" type="ORF">AAFF_G00144330</name>
</gene>
<accession>A0AAD7WWI1</accession>
<evidence type="ECO:0000313" key="3">
    <source>
        <dbReference type="Proteomes" id="UP001221898"/>
    </source>
</evidence>
<sequence length="84" mass="8972">MDRPGCAVVQREHIPLARPSHDGRPRGLPLCLSRGAGPPDIALKTGAALQVMRSEAAIRLYPGDTAQPQTAPQACTPLNPPWKQ</sequence>
<feature type="region of interest" description="Disordered" evidence="1">
    <location>
        <begin position="65"/>
        <end position="84"/>
    </location>
</feature>
<evidence type="ECO:0000313" key="2">
    <source>
        <dbReference type="EMBL" id="KAJ8412166.1"/>
    </source>
</evidence>
<name>A0AAD7WWI1_9TELE</name>
<proteinExistence type="predicted"/>
<dbReference type="Proteomes" id="UP001221898">
    <property type="component" value="Unassembled WGS sequence"/>
</dbReference>
<organism evidence="2 3">
    <name type="scientific">Aldrovandia affinis</name>
    <dbReference type="NCBI Taxonomy" id="143900"/>
    <lineage>
        <taxon>Eukaryota</taxon>
        <taxon>Metazoa</taxon>
        <taxon>Chordata</taxon>
        <taxon>Craniata</taxon>
        <taxon>Vertebrata</taxon>
        <taxon>Euteleostomi</taxon>
        <taxon>Actinopterygii</taxon>
        <taxon>Neopterygii</taxon>
        <taxon>Teleostei</taxon>
        <taxon>Notacanthiformes</taxon>
        <taxon>Halosauridae</taxon>
        <taxon>Aldrovandia</taxon>
    </lineage>
</organism>
<protein>
    <submittedName>
        <fullName evidence="2">Uncharacterized protein</fullName>
    </submittedName>
</protein>
<evidence type="ECO:0000256" key="1">
    <source>
        <dbReference type="SAM" id="MobiDB-lite"/>
    </source>
</evidence>